<feature type="compositionally biased region" description="Basic and acidic residues" evidence="1">
    <location>
        <begin position="16"/>
        <end position="26"/>
    </location>
</feature>
<protein>
    <submittedName>
        <fullName evidence="2">Uncharacterized protein</fullName>
    </submittedName>
</protein>
<dbReference type="AlphaFoldDB" id="A0A7R9CJI3"/>
<feature type="compositionally biased region" description="Polar residues" evidence="1">
    <location>
        <begin position="398"/>
        <end position="411"/>
    </location>
</feature>
<sequence>MTRCQLGLRPPSPADHQSRPETRRGEPAFTWREIVKPFRKKPLPVHPTEIRTLISPSSAVELNTTSALANYANEAGTYHTLSSSSPGNPCAEVVLPARVETPIHSLTIVVGVDEDLSLLQSVCVPTVFGLEKNKHWLVTCTLKSFAWIWEYTYHSLGNNGQEKYLTPGYYLESWNECVNYCRIISAYPEMCYDKQLKTYLRLGSKWQREGECLSRECRHRKEDGVVSLYIRYTGCGVGACTYFVTGAKHPKCCNQLACKQNDSGEVVGKAVTRPASEEGDKKLARVKKERPDTNARRTQEAHNRVKDDLDFDDIDLIPFRRKVGNHYKANTEAGSINSSKKPHVCIQGNAGANTPEITTIPEKFGLSLENTPFTSHQPVCQDTLHITPASGPRHPPHHTSQWTKTPFTSHQPVGQGTLHIIPASGPRHPSHHTSQCAKTPFTSHQPVGQDTLHTTPHQPVCQDTLHITPASGAVDVKVYACAKVLQSALDAESERGEAEREGRCLEVVLLSAASQPDKLLAL</sequence>
<dbReference type="EMBL" id="OD000164">
    <property type="protein sequence ID" value="CAD7396167.1"/>
    <property type="molecule type" value="Genomic_DNA"/>
</dbReference>
<reference evidence="2" key="1">
    <citation type="submission" date="2020-11" db="EMBL/GenBank/DDBJ databases">
        <authorList>
            <person name="Tran Van P."/>
        </authorList>
    </citation>
    <scope>NUCLEOTIDE SEQUENCE</scope>
</reference>
<evidence type="ECO:0000313" key="2">
    <source>
        <dbReference type="EMBL" id="CAD7396167.1"/>
    </source>
</evidence>
<feature type="region of interest" description="Disordered" evidence="1">
    <location>
        <begin position="271"/>
        <end position="301"/>
    </location>
</feature>
<organism evidence="2">
    <name type="scientific">Timema poppense</name>
    <name type="common">Walking stick</name>
    <dbReference type="NCBI Taxonomy" id="170557"/>
    <lineage>
        <taxon>Eukaryota</taxon>
        <taxon>Metazoa</taxon>
        <taxon>Ecdysozoa</taxon>
        <taxon>Arthropoda</taxon>
        <taxon>Hexapoda</taxon>
        <taxon>Insecta</taxon>
        <taxon>Pterygota</taxon>
        <taxon>Neoptera</taxon>
        <taxon>Polyneoptera</taxon>
        <taxon>Phasmatodea</taxon>
        <taxon>Timematodea</taxon>
        <taxon>Timematoidea</taxon>
        <taxon>Timematidae</taxon>
        <taxon>Timema</taxon>
    </lineage>
</organism>
<gene>
    <name evidence="2" type="ORF">TPSB3V08_LOCUS533</name>
</gene>
<feature type="compositionally biased region" description="Basic and acidic residues" evidence="1">
    <location>
        <begin position="289"/>
        <end position="301"/>
    </location>
</feature>
<name>A0A7R9CJI3_TIMPO</name>
<proteinExistence type="predicted"/>
<accession>A0A7R9CJI3</accession>
<feature type="region of interest" description="Disordered" evidence="1">
    <location>
        <begin position="1"/>
        <end position="27"/>
    </location>
</feature>
<evidence type="ECO:0000256" key="1">
    <source>
        <dbReference type="SAM" id="MobiDB-lite"/>
    </source>
</evidence>
<feature type="region of interest" description="Disordered" evidence="1">
    <location>
        <begin position="424"/>
        <end position="449"/>
    </location>
</feature>
<feature type="compositionally biased region" description="Polar residues" evidence="1">
    <location>
        <begin position="432"/>
        <end position="449"/>
    </location>
</feature>
<feature type="region of interest" description="Disordered" evidence="1">
    <location>
        <begin position="390"/>
        <end position="411"/>
    </location>
</feature>